<feature type="transmembrane region" description="Helical" evidence="7">
    <location>
        <begin position="231"/>
        <end position="253"/>
    </location>
</feature>
<feature type="compositionally biased region" description="Polar residues" evidence="6">
    <location>
        <begin position="8"/>
        <end position="20"/>
    </location>
</feature>
<dbReference type="CDD" id="cd17330">
    <property type="entry name" value="MFS_SLC46_TetA_like"/>
    <property type="match status" value="1"/>
</dbReference>
<dbReference type="EMBL" id="BPQB01000018">
    <property type="protein sequence ID" value="GJE90858.1"/>
    <property type="molecule type" value="Genomic_DNA"/>
</dbReference>
<feature type="transmembrane region" description="Helical" evidence="7">
    <location>
        <begin position="156"/>
        <end position="177"/>
    </location>
</feature>
<organism evidence="9 10">
    <name type="scientific">Phanerochaete sordida</name>
    <dbReference type="NCBI Taxonomy" id="48140"/>
    <lineage>
        <taxon>Eukaryota</taxon>
        <taxon>Fungi</taxon>
        <taxon>Dikarya</taxon>
        <taxon>Basidiomycota</taxon>
        <taxon>Agaricomycotina</taxon>
        <taxon>Agaricomycetes</taxon>
        <taxon>Polyporales</taxon>
        <taxon>Phanerochaetaceae</taxon>
        <taxon>Phanerochaete</taxon>
    </lineage>
</organism>
<comment type="subcellular location">
    <subcellularLocation>
        <location evidence="1">Membrane</location>
        <topology evidence="1">Multi-pass membrane protein</topology>
    </subcellularLocation>
</comment>
<name>A0A9P3G7Q4_9APHY</name>
<keyword evidence="5 7" id="KW-0472">Membrane</keyword>
<evidence type="ECO:0000256" key="4">
    <source>
        <dbReference type="ARBA" id="ARBA00022989"/>
    </source>
</evidence>
<accession>A0A9P3G7Q4</accession>
<protein>
    <submittedName>
        <fullName evidence="9">MFS general substrate transporter</fullName>
    </submittedName>
</protein>
<feature type="transmembrane region" description="Helical" evidence="7">
    <location>
        <begin position="371"/>
        <end position="389"/>
    </location>
</feature>
<feature type="domain" description="Major facilitator superfamily (MFS) profile" evidence="8">
    <location>
        <begin position="59"/>
        <end position="510"/>
    </location>
</feature>
<evidence type="ECO:0000256" key="7">
    <source>
        <dbReference type="SAM" id="Phobius"/>
    </source>
</evidence>
<dbReference type="Gene3D" id="1.20.1250.20">
    <property type="entry name" value="MFS general substrate transporter like domains"/>
    <property type="match status" value="1"/>
</dbReference>
<dbReference type="Proteomes" id="UP000703269">
    <property type="component" value="Unassembled WGS sequence"/>
</dbReference>
<keyword evidence="3 7" id="KW-0812">Transmembrane</keyword>
<evidence type="ECO:0000313" key="9">
    <source>
        <dbReference type="EMBL" id="GJE90858.1"/>
    </source>
</evidence>
<feature type="transmembrane region" description="Helical" evidence="7">
    <location>
        <begin position="336"/>
        <end position="359"/>
    </location>
</feature>
<keyword evidence="10" id="KW-1185">Reference proteome</keyword>
<dbReference type="PANTHER" id="PTHR23504:SF15">
    <property type="entry name" value="MAJOR FACILITATOR SUPERFAMILY (MFS) PROFILE DOMAIN-CONTAINING PROTEIN"/>
    <property type="match status" value="1"/>
</dbReference>
<dbReference type="PROSITE" id="PS50850">
    <property type="entry name" value="MFS"/>
    <property type="match status" value="1"/>
</dbReference>
<dbReference type="Pfam" id="PF07690">
    <property type="entry name" value="MFS_1"/>
    <property type="match status" value="1"/>
</dbReference>
<dbReference type="PRINTS" id="PR01035">
    <property type="entry name" value="TCRTETA"/>
</dbReference>
<evidence type="ECO:0000256" key="2">
    <source>
        <dbReference type="ARBA" id="ARBA00022448"/>
    </source>
</evidence>
<feature type="transmembrane region" description="Helical" evidence="7">
    <location>
        <begin position="189"/>
        <end position="211"/>
    </location>
</feature>
<dbReference type="AlphaFoldDB" id="A0A9P3G7Q4"/>
<feature type="region of interest" description="Disordered" evidence="6">
    <location>
        <begin position="1"/>
        <end position="21"/>
    </location>
</feature>
<keyword evidence="2" id="KW-0813">Transport</keyword>
<evidence type="ECO:0000256" key="3">
    <source>
        <dbReference type="ARBA" id="ARBA00022692"/>
    </source>
</evidence>
<dbReference type="OrthoDB" id="419616at2759"/>
<evidence type="ECO:0000256" key="5">
    <source>
        <dbReference type="ARBA" id="ARBA00023136"/>
    </source>
</evidence>
<feature type="transmembrane region" description="Helical" evidence="7">
    <location>
        <begin position="485"/>
        <end position="502"/>
    </location>
</feature>
<evidence type="ECO:0000313" key="10">
    <source>
        <dbReference type="Proteomes" id="UP000703269"/>
    </source>
</evidence>
<evidence type="ECO:0000259" key="8">
    <source>
        <dbReference type="PROSITE" id="PS50850"/>
    </source>
</evidence>
<dbReference type="GO" id="GO:0016020">
    <property type="term" value="C:membrane"/>
    <property type="evidence" value="ECO:0007669"/>
    <property type="project" value="UniProtKB-SubCell"/>
</dbReference>
<dbReference type="InterPro" id="IPR001958">
    <property type="entry name" value="Tet-R_TetA/multi-R_MdtG-like"/>
</dbReference>
<keyword evidence="4 7" id="KW-1133">Transmembrane helix</keyword>
<proteinExistence type="predicted"/>
<dbReference type="PANTHER" id="PTHR23504">
    <property type="entry name" value="MAJOR FACILITATOR SUPERFAMILY DOMAIN-CONTAINING PROTEIN 10"/>
    <property type="match status" value="1"/>
</dbReference>
<dbReference type="InterPro" id="IPR036259">
    <property type="entry name" value="MFS_trans_sf"/>
</dbReference>
<dbReference type="InterPro" id="IPR011701">
    <property type="entry name" value="MFS"/>
</dbReference>
<feature type="transmembrane region" description="Helical" evidence="7">
    <location>
        <begin position="131"/>
        <end position="150"/>
    </location>
</feature>
<dbReference type="GO" id="GO:0022857">
    <property type="term" value="F:transmembrane transporter activity"/>
    <property type="evidence" value="ECO:0007669"/>
    <property type="project" value="InterPro"/>
</dbReference>
<gene>
    <name evidence="9" type="ORF">PsYK624_070020</name>
</gene>
<feature type="transmembrane region" description="Helical" evidence="7">
    <location>
        <begin position="304"/>
        <end position="324"/>
    </location>
</feature>
<feature type="transmembrane region" description="Helical" evidence="7">
    <location>
        <begin position="452"/>
        <end position="479"/>
    </location>
</feature>
<dbReference type="InterPro" id="IPR020846">
    <property type="entry name" value="MFS_dom"/>
</dbReference>
<dbReference type="SUPFAM" id="SSF103473">
    <property type="entry name" value="MFS general substrate transporter"/>
    <property type="match status" value="1"/>
</dbReference>
<evidence type="ECO:0000256" key="1">
    <source>
        <dbReference type="ARBA" id="ARBA00004141"/>
    </source>
</evidence>
<comment type="caution">
    <text evidence="9">The sequence shown here is derived from an EMBL/GenBank/DDBJ whole genome shotgun (WGS) entry which is preliminary data.</text>
</comment>
<reference evidence="9 10" key="1">
    <citation type="submission" date="2021-08" db="EMBL/GenBank/DDBJ databases">
        <title>Draft Genome Sequence of Phanerochaete sordida strain YK-624.</title>
        <authorList>
            <person name="Mori T."/>
            <person name="Dohra H."/>
            <person name="Suzuki T."/>
            <person name="Kawagishi H."/>
            <person name="Hirai H."/>
        </authorList>
    </citation>
    <scope>NUCLEOTIDE SEQUENCE [LARGE SCALE GENOMIC DNA]</scope>
    <source>
        <strain evidence="9 10">YK-624</strain>
    </source>
</reference>
<sequence length="521" mass="56248">MVVKHHGSTSSYDSNASDETLLNDEEQPFLHEDLEDAIKLESRTRPTRSHGVTPLPMAQLATLCIVRLVDPIMFTQIFPYVNEMIDHLHLTEDPSKTGLYSGIVESSFAIAQLFTIYQWARLSDRIGRKPVILIGITGIATGTIMMGLSSSLWGVIFARSLAGFFSGNSAVVQSVIGEITDHTNQAVAFPIYGLCWPLGAIIGPLIGGTFANPADKWPQWFGNEFWRSYPYLLPAVMAASLAMCGAVFGFFALEETHPSKRRARADSLASSPIDGYQEKPQQPASIGSLLSNPLIRALSFSGGALSFTNTAFDVIFVLYCYTPIRTGGIAFTAAEIGFALASSGLIAAGLQVFFMPYLLRRFDHAKMYNTCVGIFPWVFLLLPLLNLVARRGAVLGADGVESVTPATKAALWAGIALLLALARSAALAFSVNMILIKNSAPDPASLGVTNGLILFAMCGARAFGPAFASSLFAFSVGFAWWPLRYVWVVVMVGLAALATTLSRRIADGMRAHALQQHPRPS</sequence>
<evidence type="ECO:0000256" key="6">
    <source>
        <dbReference type="SAM" id="MobiDB-lite"/>
    </source>
</evidence>
<feature type="transmembrane region" description="Helical" evidence="7">
    <location>
        <begin position="409"/>
        <end position="431"/>
    </location>
</feature>